<dbReference type="GO" id="GO:0140078">
    <property type="term" value="F:class I DNA-(apurinic or apyrimidinic site) endonuclease activity"/>
    <property type="evidence" value="ECO:0007669"/>
    <property type="project" value="UniProtKB-EC"/>
</dbReference>
<name>E2BD47_HARSA</name>
<keyword evidence="18" id="KW-0456">Lyase</keyword>
<evidence type="ECO:0000259" key="26">
    <source>
        <dbReference type="SMART" id="SM00483"/>
    </source>
</evidence>
<evidence type="ECO:0000256" key="18">
    <source>
        <dbReference type="ARBA" id="ARBA00023239"/>
    </source>
</evidence>
<dbReference type="InterPro" id="IPR043519">
    <property type="entry name" value="NT_sf"/>
</dbReference>
<dbReference type="Gene3D" id="1.10.150.20">
    <property type="entry name" value="5' to 3' exonuclease, C-terminal subdomain"/>
    <property type="match status" value="1"/>
</dbReference>
<keyword evidence="28" id="KW-1185">Reference proteome</keyword>
<organism evidence="28">
    <name type="scientific">Harpegnathos saltator</name>
    <name type="common">Jerdon's jumping ant</name>
    <dbReference type="NCBI Taxonomy" id="610380"/>
    <lineage>
        <taxon>Eukaryota</taxon>
        <taxon>Metazoa</taxon>
        <taxon>Ecdysozoa</taxon>
        <taxon>Arthropoda</taxon>
        <taxon>Hexapoda</taxon>
        <taxon>Insecta</taxon>
        <taxon>Pterygota</taxon>
        <taxon>Neoptera</taxon>
        <taxon>Endopterygota</taxon>
        <taxon>Hymenoptera</taxon>
        <taxon>Apocrita</taxon>
        <taxon>Aculeata</taxon>
        <taxon>Formicoidea</taxon>
        <taxon>Formicidae</taxon>
        <taxon>Ponerinae</taxon>
        <taxon>Ponerini</taxon>
        <taxon>Harpegnathos</taxon>
    </lineage>
</organism>
<feature type="domain" description="Helix-hairpin-helix DNA-binding motif class 1" evidence="25">
    <location>
        <begin position="101"/>
        <end position="120"/>
    </location>
</feature>
<dbReference type="OrthoDB" id="205514at2759"/>
<dbReference type="Gene3D" id="1.10.150.110">
    <property type="entry name" value="DNA polymerase beta, N-terminal domain-like"/>
    <property type="match status" value="1"/>
</dbReference>
<keyword evidence="14 24" id="KW-0239">DNA-directed DNA polymerase</keyword>
<dbReference type="GO" id="GO:0046872">
    <property type="term" value="F:metal ion binding"/>
    <property type="evidence" value="ECO:0007669"/>
    <property type="project" value="UniProtKB-UniRule"/>
</dbReference>
<dbReference type="CDD" id="cd00141">
    <property type="entry name" value="NT_POLXc"/>
    <property type="match status" value="1"/>
</dbReference>
<evidence type="ECO:0000259" key="25">
    <source>
        <dbReference type="SMART" id="SM00278"/>
    </source>
</evidence>
<evidence type="ECO:0000256" key="5">
    <source>
        <dbReference type="ARBA" id="ARBA00022490"/>
    </source>
</evidence>
<evidence type="ECO:0000256" key="19">
    <source>
        <dbReference type="ARBA" id="ARBA00023242"/>
    </source>
</evidence>
<dbReference type="GO" id="GO:0005634">
    <property type="term" value="C:nucleus"/>
    <property type="evidence" value="ECO:0007669"/>
    <property type="project" value="UniProtKB-SubCell"/>
</dbReference>
<dbReference type="PRINTS" id="PR00870">
    <property type="entry name" value="DNAPOLXBETA"/>
</dbReference>
<dbReference type="SUPFAM" id="SSF81585">
    <property type="entry name" value="PsbU/PolX domain-like"/>
    <property type="match status" value="1"/>
</dbReference>
<comment type="function">
    <text evidence="22">Repair polymerase that plays a key role in base-excision repair. During this process, the damaged base is excised by specific DNA glycosylases, the DNA backbone is nicked at the abasic site by an apurinic/apyrimidic (AP) endonuclease, and POLB removes 5'-deoxyribose-phosphate from the preincised AP site acting as a 5'-deoxyribose-phosphate lyase (5'-dRP lyase); through its DNA polymerase activity, it adds one nucleotide to the 3' end of the arising single-nucleotide gap. Conducts 'gap-filling' DNA synthesis in a stepwise distributive fashion rather than in a processive fashion as for other DNA polymerases. It is also able to cleave sugar-phosphate bonds 3' to an intact AP site, acting as an AP lyase.</text>
</comment>
<keyword evidence="17 24" id="KW-0234">DNA repair</keyword>
<dbReference type="InterPro" id="IPR002008">
    <property type="entry name" value="DNA_pol_X_beta-like"/>
</dbReference>
<keyword evidence="16" id="KW-0238">DNA-binding</keyword>
<evidence type="ECO:0000256" key="14">
    <source>
        <dbReference type="ARBA" id="ARBA00022932"/>
    </source>
</evidence>
<evidence type="ECO:0000256" key="7">
    <source>
        <dbReference type="ARBA" id="ARBA00022679"/>
    </source>
</evidence>
<keyword evidence="10" id="KW-0479">Metal-binding</keyword>
<dbReference type="GO" id="GO:0051575">
    <property type="term" value="F:5'-deoxyribose-5-phosphate lyase activity"/>
    <property type="evidence" value="ECO:0007669"/>
    <property type="project" value="RHEA"/>
</dbReference>
<evidence type="ECO:0000256" key="9">
    <source>
        <dbReference type="ARBA" id="ARBA00022705"/>
    </source>
</evidence>
<dbReference type="Pfam" id="PF14792">
    <property type="entry name" value="DNA_pol_B_palm"/>
    <property type="match status" value="1"/>
</dbReference>
<keyword evidence="4" id="KW-0488">Methylation</keyword>
<protein>
    <recommendedName>
        <fullName evidence="24">DNA polymerase</fullName>
        <ecNumber evidence="24">2.7.7.7</ecNumber>
    </recommendedName>
</protein>
<dbReference type="Gene3D" id="3.30.210.10">
    <property type="entry name" value="DNA polymerase, thumb domain"/>
    <property type="match status" value="1"/>
</dbReference>
<comment type="cofactor">
    <cofactor evidence="1">
        <name>Mg(2+)</name>
        <dbReference type="ChEBI" id="CHEBI:18420"/>
    </cofactor>
</comment>
<evidence type="ECO:0000256" key="20">
    <source>
        <dbReference type="ARBA" id="ARBA00044632"/>
    </source>
</evidence>
<gene>
    <name evidence="27" type="ORF">EAI_02904</name>
</gene>
<evidence type="ECO:0000256" key="1">
    <source>
        <dbReference type="ARBA" id="ARBA00001946"/>
    </source>
</evidence>
<evidence type="ECO:0000256" key="4">
    <source>
        <dbReference type="ARBA" id="ARBA00022481"/>
    </source>
</evidence>
<comment type="catalytic activity">
    <reaction evidence="23 24">
        <text>DNA(n) + a 2'-deoxyribonucleoside 5'-triphosphate = DNA(n+1) + diphosphate</text>
        <dbReference type="Rhea" id="RHEA:22508"/>
        <dbReference type="Rhea" id="RHEA-COMP:17339"/>
        <dbReference type="Rhea" id="RHEA-COMP:17340"/>
        <dbReference type="ChEBI" id="CHEBI:33019"/>
        <dbReference type="ChEBI" id="CHEBI:61560"/>
        <dbReference type="ChEBI" id="CHEBI:173112"/>
        <dbReference type="EC" id="2.7.7.7"/>
    </reaction>
</comment>
<evidence type="ECO:0000256" key="16">
    <source>
        <dbReference type="ARBA" id="ARBA00023125"/>
    </source>
</evidence>
<comment type="similarity">
    <text evidence="24">Belongs to the DNA polymerase type-X family.</text>
</comment>
<evidence type="ECO:0000313" key="28">
    <source>
        <dbReference type="Proteomes" id="UP000008237"/>
    </source>
</evidence>
<dbReference type="PhylomeDB" id="E2BD47"/>
<dbReference type="Gene3D" id="3.30.460.10">
    <property type="entry name" value="Beta Polymerase, domain 2"/>
    <property type="match status" value="1"/>
</dbReference>
<keyword evidence="11 24" id="KW-0227">DNA damage</keyword>
<evidence type="ECO:0000256" key="13">
    <source>
        <dbReference type="ARBA" id="ARBA00022843"/>
    </source>
</evidence>
<dbReference type="EC" id="2.7.7.7" evidence="24"/>
<dbReference type="PANTHER" id="PTHR11276:SF42">
    <property type="entry name" value="DNA POLYMERASE BETA"/>
    <property type="match status" value="1"/>
</dbReference>
<keyword evidence="7 24" id="KW-0808">Transferase</keyword>
<dbReference type="GO" id="GO:0006303">
    <property type="term" value="P:double-strand break repair via nonhomologous end joining"/>
    <property type="evidence" value="ECO:0007669"/>
    <property type="project" value="TreeGrafter"/>
</dbReference>
<proteinExistence type="inferred from homology"/>
<dbReference type="GO" id="GO:0005737">
    <property type="term" value="C:cytoplasm"/>
    <property type="evidence" value="ECO:0007669"/>
    <property type="project" value="UniProtKB-SubCell"/>
</dbReference>
<dbReference type="PRINTS" id="PR00869">
    <property type="entry name" value="DNAPOLX"/>
</dbReference>
<keyword evidence="15" id="KW-0915">Sodium</keyword>
<dbReference type="SUPFAM" id="SSF47802">
    <property type="entry name" value="DNA polymerase beta, N-terminal domain-like"/>
    <property type="match status" value="1"/>
</dbReference>
<dbReference type="InterPro" id="IPR028207">
    <property type="entry name" value="DNA_pol_B_palm_palm"/>
</dbReference>
<dbReference type="InterPro" id="IPR027421">
    <property type="entry name" value="DNA_pol_lamdba_lyase_dom_sf"/>
</dbReference>
<dbReference type="InterPro" id="IPR018944">
    <property type="entry name" value="DNA_pol_lambd_fingers_domain"/>
</dbReference>
<reference evidence="27 28" key="1">
    <citation type="journal article" date="2010" name="Science">
        <title>Genomic comparison of the ants Camponotus floridanus and Harpegnathos saltator.</title>
        <authorList>
            <person name="Bonasio R."/>
            <person name="Zhang G."/>
            <person name="Ye C."/>
            <person name="Mutti N.S."/>
            <person name="Fang X."/>
            <person name="Qin N."/>
            <person name="Donahue G."/>
            <person name="Yang P."/>
            <person name="Li Q."/>
            <person name="Li C."/>
            <person name="Zhang P."/>
            <person name="Huang Z."/>
            <person name="Berger S.L."/>
            <person name="Reinberg D."/>
            <person name="Wang J."/>
            <person name="Liebig J."/>
        </authorList>
    </citation>
    <scope>NUCLEOTIDE SEQUENCE [LARGE SCALE GENOMIC DNA]</scope>
    <source>
        <strain evidence="27 28">R22 G/1</strain>
    </source>
</reference>
<dbReference type="KEGG" id="hst:105181480"/>
<evidence type="ECO:0000256" key="21">
    <source>
        <dbReference type="ARBA" id="ARBA00044678"/>
    </source>
</evidence>
<dbReference type="GO" id="GO:0003677">
    <property type="term" value="F:DNA binding"/>
    <property type="evidence" value="ECO:0007669"/>
    <property type="project" value="UniProtKB-UniRule"/>
</dbReference>
<dbReference type="InterPro" id="IPR022312">
    <property type="entry name" value="DNA_pol_X"/>
</dbReference>
<dbReference type="Pfam" id="PF14791">
    <property type="entry name" value="DNA_pol_B_thumb"/>
    <property type="match status" value="1"/>
</dbReference>
<sequence length="333" mass="38935">MSKRKISYEPAYDRPNQDIYDFLMELAFYELYNNKIYKFNNYRNAAEMLSALPGRIKNAYEAMKLPGIGKKIADHINEFLETGTHKELQQVKKDDKQDAIILLMKIPGIGPAKAEQLISAGIETLEDLKQHEDKLNRQQRIELKYFDDFEKKITRDEIMRIENLFKDAIEELDNKYLVTFCGSYRRGLEDNEPIIAVVTHPDYKSNIKKKDTEITMKAILECLEDKNLIRETISLGAITFMGACRLPRRKKGPFRRLNIQLVFYDHYYCAALYYTGSEIFNKVIRAHALEKKYILNKHTLKSVTTGKIEEITSEKSIFDILGLSYEFPQWRNA</sequence>
<dbReference type="SMART" id="SM00483">
    <property type="entry name" value="POLXc"/>
    <property type="match status" value="1"/>
</dbReference>
<dbReference type="InterPro" id="IPR002054">
    <property type="entry name" value="DNA-dir_DNA_pol_X"/>
</dbReference>
<dbReference type="GO" id="GO:0003887">
    <property type="term" value="F:DNA-directed DNA polymerase activity"/>
    <property type="evidence" value="ECO:0007669"/>
    <property type="project" value="UniProtKB-UniRule"/>
</dbReference>
<dbReference type="InterPro" id="IPR029398">
    <property type="entry name" value="PolB_thumb"/>
</dbReference>
<dbReference type="OMA" id="ERDVFDW"/>
<feature type="domain" description="DNA-directed DNA polymerase X" evidence="26">
    <location>
        <begin position="14"/>
        <end position="332"/>
    </location>
</feature>
<accession>E2BD47</accession>
<evidence type="ECO:0000256" key="2">
    <source>
        <dbReference type="ARBA" id="ARBA00004123"/>
    </source>
</evidence>
<evidence type="ECO:0000256" key="24">
    <source>
        <dbReference type="RuleBase" id="RU366014"/>
    </source>
</evidence>
<evidence type="ECO:0000256" key="10">
    <source>
        <dbReference type="ARBA" id="ARBA00022723"/>
    </source>
</evidence>
<evidence type="ECO:0000313" key="27">
    <source>
        <dbReference type="EMBL" id="EFN86389.1"/>
    </source>
</evidence>
<dbReference type="SMART" id="SM00278">
    <property type="entry name" value="HhH1"/>
    <property type="match status" value="2"/>
</dbReference>
<evidence type="ECO:0000256" key="6">
    <source>
        <dbReference type="ARBA" id="ARBA00022634"/>
    </source>
</evidence>
<dbReference type="Pfam" id="PF14716">
    <property type="entry name" value="HHH_8"/>
    <property type="match status" value="1"/>
</dbReference>
<keyword evidence="6" id="KW-0237">DNA synthesis</keyword>
<comment type="catalytic activity">
    <reaction evidence="20">
        <text>2'-deoxyribonucleotide-(2'-deoxyribose 5'-phosphate)-2'-deoxyribonucleotide-DNA = a 3'-end 2'-deoxyribonucleotide-(2,3-dehydro-2,3-deoxyribose 5'-phosphate)-DNA + a 5'-end 5'-phospho-2'-deoxyribonucleoside-DNA + H(+)</text>
        <dbReference type="Rhea" id="RHEA:66592"/>
        <dbReference type="Rhea" id="RHEA-COMP:13180"/>
        <dbReference type="Rhea" id="RHEA-COMP:16897"/>
        <dbReference type="Rhea" id="RHEA-COMP:17067"/>
        <dbReference type="ChEBI" id="CHEBI:15378"/>
        <dbReference type="ChEBI" id="CHEBI:136412"/>
        <dbReference type="ChEBI" id="CHEBI:157695"/>
        <dbReference type="ChEBI" id="CHEBI:167181"/>
        <dbReference type="EC" id="4.2.99.18"/>
    </reaction>
</comment>
<comment type="subcellular location">
    <subcellularLocation>
        <location evidence="3">Cytoplasm</location>
    </subcellularLocation>
    <subcellularLocation>
        <location evidence="2 24">Nucleus</location>
    </subcellularLocation>
</comment>
<evidence type="ECO:0000256" key="8">
    <source>
        <dbReference type="ARBA" id="ARBA00022695"/>
    </source>
</evidence>
<dbReference type="InParanoid" id="E2BD47"/>
<comment type="catalytic activity">
    <reaction evidence="21">
        <text>a 5'-end 2'-deoxyribose-2'-deoxyribonucleotide-DNA = (2E,4S)-4-hydroxypenten-2-al-5-phosphate + a 5'-end 5'-phospho-2'-deoxyribonucleoside-DNA + H(+)</text>
        <dbReference type="Rhea" id="RHEA:76255"/>
        <dbReference type="Rhea" id="RHEA-COMP:13180"/>
        <dbReference type="Rhea" id="RHEA-COMP:18657"/>
        <dbReference type="ChEBI" id="CHEBI:15378"/>
        <dbReference type="ChEBI" id="CHEBI:136412"/>
        <dbReference type="ChEBI" id="CHEBI:195194"/>
        <dbReference type="ChEBI" id="CHEBI:195195"/>
    </reaction>
</comment>
<dbReference type="Proteomes" id="UP000008237">
    <property type="component" value="Unassembled WGS sequence"/>
</dbReference>
<evidence type="ECO:0000256" key="23">
    <source>
        <dbReference type="ARBA" id="ARBA00049244"/>
    </source>
</evidence>
<evidence type="ECO:0000256" key="12">
    <source>
        <dbReference type="ARBA" id="ARBA00022842"/>
    </source>
</evidence>
<evidence type="ECO:0000256" key="3">
    <source>
        <dbReference type="ARBA" id="ARBA00004496"/>
    </source>
</evidence>
<dbReference type="AlphaFoldDB" id="E2BD47"/>
<keyword evidence="13" id="KW-0832">Ubl conjugation</keyword>
<dbReference type="InterPro" id="IPR010996">
    <property type="entry name" value="HHH_MUS81"/>
</dbReference>
<keyword evidence="19 24" id="KW-0539">Nucleus</keyword>
<comment type="function">
    <text evidence="24">DNA polymerase that functions in several pathways of DNA repair. Involved in base excision repair (BER) responsible for repair of lesions that give rise to abasic (AP) sites in DNA. Also contributes to DNA double-strand break repair by non-homologous end joining and homologous recombination. Has both template-dependent and template-independent (terminal transferase) DNA polymerase activities. Has also a 5'-deoxyribose-5-phosphate lyase (dRP lyase) activity.</text>
</comment>
<evidence type="ECO:0000256" key="11">
    <source>
        <dbReference type="ARBA" id="ARBA00022763"/>
    </source>
</evidence>
<dbReference type="InterPro" id="IPR003583">
    <property type="entry name" value="Hlx-hairpin-Hlx_DNA-bd_motif"/>
</dbReference>
<keyword evidence="8 24" id="KW-0548">Nucleotidyltransferase</keyword>
<evidence type="ECO:0000256" key="15">
    <source>
        <dbReference type="ARBA" id="ARBA00023053"/>
    </source>
</evidence>
<feature type="domain" description="Helix-hairpin-helix DNA-binding motif class 1" evidence="25">
    <location>
        <begin position="60"/>
        <end position="79"/>
    </location>
</feature>
<dbReference type="Pfam" id="PF10391">
    <property type="entry name" value="DNA_pol_lambd_f"/>
    <property type="match status" value="1"/>
</dbReference>
<dbReference type="PANTHER" id="PTHR11276">
    <property type="entry name" value="DNA POLYMERASE TYPE-X FAMILY MEMBER"/>
    <property type="match status" value="1"/>
</dbReference>
<dbReference type="InterPro" id="IPR037160">
    <property type="entry name" value="DNA_Pol_thumb_sf"/>
</dbReference>
<dbReference type="EMBL" id="GL447563">
    <property type="protein sequence ID" value="EFN86389.1"/>
    <property type="molecule type" value="Genomic_DNA"/>
</dbReference>
<keyword evidence="5" id="KW-0963">Cytoplasm</keyword>
<dbReference type="GO" id="GO:0006284">
    <property type="term" value="P:base-excision repair"/>
    <property type="evidence" value="ECO:0007669"/>
    <property type="project" value="TreeGrafter"/>
</dbReference>
<evidence type="ECO:0000256" key="22">
    <source>
        <dbReference type="ARBA" id="ARBA00045548"/>
    </source>
</evidence>
<dbReference type="SUPFAM" id="SSF81301">
    <property type="entry name" value="Nucleotidyltransferase"/>
    <property type="match status" value="1"/>
</dbReference>
<keyword evidence="9" id="KW-0235">DNA replication</keyword>
<keyword evidence="12" id="KW-0460">Magnesium</keyword>
<evidence type="ECO:0000256" key="17">
    <source>
        <dbReference type="ARBA" id="ARBA00023204"/>
    </source>
</evidence>
<dbReference type="STRING" id="610380.E2BD47"/>